<feature type="compositionally biased region" description="Polar residues" evidence="1">
    <location>
        <begin position="60"/>
        <end position="69"/>
    </location>
</feature>
<evidence type="ECO:0000256" key="1">
    <source>
        <dbReference type="SAM" id="MobiDB-lite"/>
    </source>
</evidence>
<feature type="region of interest" description="Disordered" evidence="1">
    <location>
        <begin position="1"/>
        <end position="69"/>
    </location>
</feature>
<evidence type="ECO:0000313" key="2">
    <source>
        <dbReference type="Proteomes" id="UP000095287"/>
    </source>
</evidence>
<accession>A0A1I7Y221</accession>
<feature type="compositionally biased region" description="Polar residues" evidence="1">
    <location>
        <begin position="42"/>
        <end position="52"/>
    </location>
</feature>
<dbReference type="WBParaSite" id="L893_g11644.t1">
    <property type="protein sequence ID" value="L893_g11644.t1"/>
    <property type="gene ID" value="L893_g11644"/>
</dbReference>
<keyword evidence="2" id="KW-1185">Reference proteome</keyword>
<dbReference type="Proteomes" id="UP000095287">
    <property type="component" value="Unplaced"/>
</dbReference>
<organism evidence="2 3">
    <name type="scientific">Steinernema glaseri</name>
    <dbReference type="NCBI Taxonomy" id="37863"/>
    <lineage>
        <taxon>Eukaryota</taxon>
        <taxon>Metazoa</taxon>
        <taxon>Ecdysozoa</taxon>
        <taxon>Nematoda</taxon>
        <taxon>Chromadorea</taxon>
        <taxon>Rhabditida</taxon>
        <taxon>Tylenchina</taxon>
        <taxon>Panagrolaimomorpha</taxon>
        <taxon>Strongyloidoidea</taxon>
        <taxon>Steinernematidae</taxon>
        <taxon>Steinernema</taxon>
    </lineage>
</organism>
<reference evidence="3" key="1">
    <citation type="submission" date="2016-11" db="UniProtKB">
        <authorList>
            <consortium name="WormBaseParasite"/>
        </authorList>
    </citation>
    <scope>IDENTIFICATION</scope>
</reference>
<proteinExistence type="predicted"/>
<name>A0A1I7Y221_9BILA</name>
<protein>
    <submittedName>
        <fullName evidence="3">Neur_chan_LBD domain-containing protein</fullName>
    </submittedName>
</protein>
<sequence>MCEAEAQEDHVRFQSQTMELQAAEKSTGEVKPHSNGADPKATLQSTTNSKDPTPTRRYTHTITRSCREF</sequence>
<evidence type="ECO:0000313" key="3">
    <source>
        <dbReference type="WBParaSite" id="L893_g11644.t1"/>
    </source>
</evidence>
<dbReference type="AlphaFoldDB" id="A0A1I7Y221"/>